<feature type="domain" description="EGF-like" evidence="4">
    <location>
        <begin position="74"/>
        <end position="114"/>
    </location>
</feature>
<proteinExistence type="predicted"/>
<dbReference type="PANTHER" id="PTHR47324">
    <property type="entry name" value="PROTEIN IRG-7-RELATED"/>
    <property type="match status" value="1"/>
</dbReference>
<evidence type="ECO:0000256" key="2">
    <source>
        <dbReference type="SAM" id="MobiDB-lite"/>
    </source>
</evidence>
<gene>
    <name evidence="5" type="ORF">PENTCL1PPCAC_29349</name>
</gene>
<feature type="region of interest" description="Disordered" evidence="2">
    <location>
        <begin position="1969"/>
        <end position="2005"/>
    </location>
</feature>
<organism evidence="5 6">
    <name type="scientific">Pristionchus entomophagus</name>
    <dbReference type="NCBI Taxonomy" id="358040"/>
    <lineage>
        <taxon>Eukaryota</taxon>
        <taxon>Metazoa</taxon>
        <taxon>Ecdysozoa</taxon>
        <taxon>Nematoda</taxon>
        <taxon>Chromadorea</taxon>
        <taxon>Rhabditida</taxon>
        <taxon>Rhabditina</taxon>
        <taxon>Diplogasteromorpha</taxon>
        <taxon>Diplogasteroidea</taxon>
        <taxon>Neodiplogasteridae</taxon>
        <taxon>Pristionchus</taxon>
    </lineage>
</organism>
<dbReference type="SMART" id="SM00181">
    <property type="entry name" value="EGF"/>
    <property type="match status" value="3"/>
</dbReference>
<evidence type="ECO:0000313" key="6">
    <source>
        <dbReference type="Proteomes" id="UP001432027"/>
    </source>
</evidence>
<dbReference type="PROSITE" id="PS50026">
    <property type="entry name" value="EGF_3"/>
    <property type="match status" value="2"/>
</dbReference>
<accession>A0AAV5UJF0</accession>
<dbReference type="InterPro" id="IPR000742">
    <property type="entry name" value="EGF"/>
</dbReference>
<dbReference type="Proteomes" id="UP001432027">
    <property type="component" value="Unassembled WGS sequence"/>
</dbReference>
<sequence>RYLSLTFATLSRTTPARSFLLMRLKQLLLFKLLLVLVRSIQYGSDYTCQHDGYSAPDATCHCPAYYGAVPGSKGKNTCAQSQCVNSGVPSPYEYDTDTDQRCSCPPGFLGMHCEPVKCVDGDVQSFDLLSRARDVSVIITYNTQWQDQFKNKDKGGPIEETLCDAVFKIPEVTNGSRVHFYMMQADLLVDDPTTCVKEFKQQVDWNCDKVGDADNAPSTCVGKITTDYVMGVLNEMGEDSRLLILSNEGIDDFKNEDGIEDIRKKAISMRIQIHSLVMSQNEPQGNDVYFKDGFQKLRELSESTLGFFINPFDASGGQKQGTNGITDILKAMMPVFFEYVVVDRVMTTSDSCKVSGDFIQFRALAQTEIQYDFWITVISNKAQIPSYTTNFIGNAGKVPIQKMFAGYFNAYTLTTTDLSTISYKPTSVQKSGKCVPTTVLVLARSGHLARFAITNSEDLDATSPYAISGDTNLLVGHFTKHYHEENLEKLNLEFTSSDPLKPTPFDISKLDAIPIQRQCQYNAMFGAISCNDGDDTFIRVRDMDTGAAVTVQNLYCSPKETTQDSSSKLLSLLEAAPVSPADAADVCTPKEIIAKKDGRALIIAAHATWTIYQLFNGNKNSAIKYLNDLDDTEIYDQYILNIYNADQATDATVVDNYPDFKDNLMSTWHSYVNNTIPTPLPMKTYFFDEECAGTVSAVFPLEDIIISPLTKARPNSDIIFIFDHKIDIEDSDLRDILKEAYNRRLKLIVLLLGCDADDFSDSKELKKWQSIASQTGGFAVYFRHPSDLNEFLESYVGWVQGQTAGAIDNKDDFLMNSISSTPFQVKQGGNYTILVNCVPSDGIIMTLGNGDTLENPTVLGNSLTKFDYTAQEDGTLNVTVTPQLYFYYVSIRVLDLNDDYATIGFAKSKDEPCLEQAYPDFNPHEAQYPLTVASAEDTVEMTLFDSTGAAFRNGPAAGKNGNFELNYNWRCNDNTHTFYISADVTTSEGSFTRLFTTQCIGVSDGKVCINGEHPSPDNKDECVCTHDYTGEFCEIPVCQNGGSVTSSLECDCLPDYSGAFCEMYLGCTGETDPQWAPDFKTIASTIIFVVERSADVVKKLKSVENEALDNVRAAQYIVVQYGNSSEADVIISTTDKAALLTTLKKIEAIKLYGVDGVDDTADVSSTTTPDIYFDAVPAIAAALQAQVTGSAQIFWFAENDYAYDFADELFDSISHLRVSITALFSSRITDTPIHPVQVAGGSVFYYPHGDDTDNNYGKFFTNYIAELLQFQPSFEFRPNLLLSSNKCKESYKVNIDQSTIKLFVAANEGEIKISGDKYVAHDIPGGRVFTFDRVKKNVYAGAGEVTVTITRPTDIEYCSTTITAFSQIQIGYGFVKHDDDIYVMPTTKKGEHLLVTYWTSESVTDTPTPTAIVTPITLDEGFGNSTEVYATVRGKCSYSLSVPVDCAEGVNAIGVTVSDWVIPTGGGTAYKVDKFISVLCPEGECVHGNTTDDGCECDPFWGGDYCTEALCKNGEIVGDICACYTGYTGDDCNEIVPPADRDGVSYLFIQDVCGSDETLKDTAQGVLVEYYKLFKSTDKFYLGTNNADNSETVLVATLADLTNAMTENRKAAQCTASIGATLDSYYLKLRKPSGTSSAMLNAASDPSVGKAKVSHVTTVPVNSNTGSYFNDLGWDYILGMEFIGITYKNELFPNPTSFDIFKGDFTQTYDPEIALLELVDAMGSDTNPVTYSPANIDRCIQNLQAAFVFHTDISTVPNMADFRNKASSVIKSVTNYFNIPDVKVIDMDDDTCEFNTDQQANKTLFYGSIYADAAGIGVPTFCSSNMNSYPDTIKTANYKQASQVTLQSVVDSYTKWYNTDMKMKCHCFDYANPDTTSIILWTPLSPTSLDKGAVSFDGFKPGNFKHIVMPFGFTYKDSALWRGLVPDESNWIGESKSRDAAKDDYAVEQIIQDIWTITCRLAGRIEDSSTAEPFNPYNIKDKNKAGETIRDDDLPTDDPNRTTPL</sequence>
<dbReference type="PANTHER" id="PTHR47324:SF4">
    <property type="entry name" value="EGF-LIKE DOMAIN-CONTAINING PROTEIN"/>
    <property type="match status" value="1"/>
</dbReference>
<evidence type="ECO:0000256" key="1">
    <source>
        <dbReference type="PROSITE-ProRule" id="PRU00076"/>
    </source>
</evidence>
<keyword evidence="3" id="KW-0732">Signal</keyword>
<name>A0AAV5UJF0_9BILA</name>
<evidence type="ECO:0000313" key="5">
    <source>
        <dbReference type="EMBL" id="GMT07175.1"/>
    </source>
</evidence>
<evidence type="ECO:0000259" key="4">
    <source>
        <dbReference type="PROSITE" id="PS50026"/>
    </source>
</evidence>
<feature type="compositionally biased region" description="Basic and acidic residues" evidence="2">
    <location>
        <begin position="1979"/>
        <end position="1993"/>
    </location>
</feature>
<dbReference type="PROSITE" id="PS01186">
    <property type="entry name" value="EGF_2"/>
    <property type="match status" value="2"/>
</dbReference>
<feature type="chain" id="PRO_5043753114" description="EGF-like domain-containing protein" evidence="3">
    <location>
        <begin position="40"/>
        <end position="2005"/>
    </location>
</feature>
<comment type="caution">
    <text evidence="1">Lacks conserved residue(s) required for the propagation of feature annotation.</text>
</comment>
<keyword evidence="1" id="KW-0245">EGF-like domain</keyword>
<evidence type="ECO:0000256" key="3">
    <source>
        <dbReference type="SAM" id="SignalP"/>
    </source>
</evidence>
<dbReference type="EMBL" id="BTSX01000006">
    <property type="protein sequence ID" value="GMT07175.1"/>
    <property type="molecule type" value="Genomic_DNA"/>
</dbReference>
<reference evidence="5" key="1">
    <citation type="submission" date="2023-10" db="EMBL/GenBank/DDBJ databases">
        <title>Genome assembly of Pristionchus species.</title>
        <authorList>
            <person name="Yoshida K."/>
            <person name="Sommer R.J."/>
        </authorList>
    </citation>
    <scope>NUCLEOTIDE SEQUENCE</scope>
    <source>
        <strain evidence="5">RS0144</strain>
    </source>
</reference>
<dbReference type="PROSITE" id="PS00022">
    <property type="entry name" value="EGF_1"/>
    <property type="match status" value="3"/>
</dbReference>
<protein>
    <recommendedName>
        <fullName evidence="4">EGF-like domain-containing protein</fullName>
    </recommendedName>
</protein>
<keyword evidence="6" id="KW-1185">Reference proteome</keyword>
<keyword evidence="1" id="KW-1015">Disulfide bond</keyword>
<comment type="caution">
    <text evidence="5">The sequence shown here is derived from an EMBL/GenBank/DDBJ whole genome shotgun (WGS) entry which is preliminary data.</text>
</comment>
<dbReference type="InterPro" id="IPR053295">
    <property type="entry name" value="Innate_immunity_reg"/>
</dbReference>
<feature type="disulfide bond" evidence="1">
    <location>
        <begin position="1052"/>
        <end position="1061"/>
    </location>
</feature>
<feature type="signal peptide" evidence="3">
    <location>
        <begin position="1"/>
        <end position="39"/>
    </location>
</feature>
<feature type="domain" description="EGF-like" evidence="4">
    <location>
        <begin position="1029"/>
        <end position="1062"/>
    </location>
</feature>
<feature type="disulfide bond" evidence="1">
    <location>
        <begin position="104"/>
        <end position="113"/>
    </location>
</feature>
<dbReference type="Gene3D" id="2.10.25.10">
    <property type="entry name" value="Laminin"/>
    <property type="match status" value="2"/>
</dbReference>
<feature type="non-terminal residue" evidence="5">
    <location>
        <position position="1"/>
    </location>
</feature>